<evidence type="ECO:0000313" key="4">
    <source>
        <dbReference type="Proteomes" id="UP000251889"/>
    </source>
</evidence>
<comment type="caution">
    <text evidence="3">The sequence shown here is derived from an EMBL/GenBank/DDBJ whole genome shotgun (WGS) entry which is preliminary data.</text>
</comment>
<evidence type="ECO:0000313" key="3">
    <source>
        <dbReference type="EMBL" id="RAW00185.1"/>
    </source>
</evidence>
<reference evidence="3 4" key="1">
    <citation type="submission" date="2018-06" db="EMBL/GenBank/DDBJ databases">
        <title>Chryseolinea flavus sp. nov., a member of the phylum Bacteroidetes isolated from soil.</title>
        <authorList>
            <person name="Li Y."/>
            <person name="Wang J."/>
        </authorList>
    </citation>
    <scope>NUCLEOTIDE SEQUENCE [LARGE SCALE GENOMIC DNA]</scope>
    <source>
        <strain evidence="3 4">SDU1-6</strain>
    </source>
</reference>
<feature type="transmembrane region" description="Helical" evidence="1">
    <location>
        <begin position="21"/>
        <end position="41"/>
    </location>
</feature>
<organism evidence="3 4">
    <name type="scientific">Pseudochryseolinea flava</name>
    <dbReference type="NCBI Taxonomy" id="2059302"/>
    <lineage>
        <taxon>Bacteria</taxon>
        <taxon>Pseudomonadati</taxon>
        <taxon>Bacteroidota</taxon>
        <taxon>Cytophagia</taxon>
        <taxon>Cytophagales</taxon>
        <taxon>Fulvivirgaceae</taxon>
        <taxon>Pseudochryseolinea</taxon>
    </lineage>
</organism>
<dbReference type="OrthoDB" id="5933722at2"/>
<feature type="domain" description="MacB-like periplasmic core" evidence="2">
    <location>
        <begin position="20"/>
        <end position="239"/>
    </location>
</feature>
<keyword evidence="1" id="KW-0812">Transmembrane</keyword>
<accession>A0A364Y0K4</accession>
<dbReference type="PROSITE" id="PS51257">
    <property type="entry name" value="PROKAR_LIPOPROTEIN"/>
    <property type="match status" value="1"/>
</dbReference>
<gene>
    <name evidence="3" type="ORF">DQQ10_16700</name>
</gene>
<dbReference type="AlphaFoldDB" id="A0A364Y0K4"/>
<evidence type="ECO:0000259" key="2">
    <source>
        <dbReference type="Pfam" id="PF12704"/>
    </source>
</evidence>
<keyword evidence="1" id="KW-0472">Membrane</keyword>
<dbReference type="RefSeq" id="WP_112748023.1">
    <property type="nucleotide sequence ID" value="NZ_QMFY01000008.1"/>
</dbReference>
<sequence length="288" mass="32782">MIKNYFIVALRQIIRNKSYSIINIGGLAIGLACCITIGIYIHHELSYDRFHSSNHIYRVTEVQEQADDLYAVAVTPGVLAKQLKDDFPVVEQTCRIGMYWQAPVFSVDEKSVESGRILITDNGFFSIFNFPLLYGDTTSALLNPDDVVLTEKMAIAMFGPDWKNKNVIGKEIVLNQNRTLTIVAIARNPPENSHLQFEALLSMKHEEKSSSNFGWNSNNFHTYITLDPNANVSALEKSIFRYLDNFDKEKKTSLHLQPVEDIYLHSNFDFHTDWSSTVAFYTLKSSLP</sequence>
<name>A0A364Y0K4_9BACT</name>
<keyword evidence="1" id="KW-1133">Transmembrane helix</keyword>
<protein>
    <recommendedName>
        <fullName evidence="2">MacB-like periplasmic core domain-containing protein</fullName>
    </recommendedName>
</protein>
<dbReference type="Proteomes" id="UP000251889">
    <property type="component" value="Unassembled WGS sequence"/>
</dbReference>
<proteinExistence type="predicted"/>
<evidence type="ECO:0000256" key="1">
    <source>
        <dbReference type="SAM" id="Phobius"/>
    </source>
</evidence>
<dbReference type="Pfam" id="PF12704">
    <property type="entry name" value="MacB_PCD"/>
    <property type="match status" value="1"/>
</dbReference>
<dbReference type="EMBL" id="QMFY01000008">
    <property type="protein sequence ID" value="RAW00185.1"/>
    <property type="molecule type" value="Genomic_DNA"/>
</dbReference>
<dbReference type="InterPro" id="IPR025857">
    <property type="entry name" value="MacB_PCD"/>
</dbReference>
<keyword evidence="4" id="KW-1185">Reference proteome</keyword>